<dbReference type="STRING" id="1447872.A0A1J9P0D2"/>
<evidence type="ECO:0000313" key="1">
    <source>
        <dbReference type="EMBL" id="OJD10273.1"/>
    </source>
</evidence>
<dbReference type="VEuPathDB" id="FungiDB:AJ78_08656"/>
<dbReference type="AlphaFoldDB" id="A0A1J9P0D2"/>
<comment type="caution">
    <text evidence="1">The sequence shown here is derived from an EMBL/GenBank/DDBJ whole genome shotgun (WGS) entry which is preliminary data.</text>
</comment>
<sequence>MIVQFATEQLRNGSGLPYQPRPVFLLPQDTPLPGHSFLGKYKQAPTLRGDIPEQTSFNGRKGLVFYRDYELFCLITPLNKRDVLCATTEWG</sequence>
<proteinExistence type="predicted"/>
<accession>A0A1J9P0D2</accession>
<gene>
    <name evidence="1" type="ORF">AJ78_08656</name>
</gene>
<dbReference type="EMBL" id="LGRN01000863">
    <property type="protein sequence ID" value="OJD10273.1"/>
    <property type="molecule type" value="Genomic_DNA"/>
</dbReference>
<protein>
    <submittedName>
        <fullName evidence="1">Uncharacterized protein</fullName>
    </submittedName>
</protein>
<organism evidence="1 2">
    <name type="scientific">Emergomyces pasteurianus Ep9510</name>
    <dbReference type="NCBI Taxonomy" id="1447872"/>
    <lineage>
        <taxon>Eukaryota</taxon>
        <taxon>Fungi</taxon>
        <taxon>Dikarya</taxon>
        <taxon>Ascomycota</taxon>
        <taxon>Pezizomycotina</taxon>
        <taxon>Eurotiomycetes</taxon>
        <taxon>Eurotiomycetidae</taxon>
        <taxon>Onygenales</taxon>
        <taxon>Ajellomycetaceae</taxon>
        <taxon>Emergomyces</taxon>
    </lineage>
</organism>
<keyword evidence="2" id="KW-1185">Reference proteome</keyword>
<reference evidence="1 2" key="1">
    <citation type="submission" date="2015-07" db="EMBL/GenBank/DDBJ databases">
        <title>Emmonsia species relationships and genome sequence.</title>
        <authorList>
            <consortium name="The Broad Institute Genomics Platform"/>
            <person name="Cuomo C.A."/>
            <person name="Munoz J.F."/>
            <person name="Imamovic A."/>
            <person name="Priest M.E."/>
            <person name="Young S."/>
            <person name="Clay O.K."/>
            <person name="McEwen J.G."/>
        </authorList>
    </citation>
    <scope>NUCLEOTIDE SEQUENCE [LARGE SCALE GENOMIC DNA]</scope>
    <source>
        <strain evidence="1 2">UAMH 9510</strain>
    </source>
</reference>
<evidence type="ECO:0000313" key="2">
    <source>
        <dbReference type="Proteomes" id="UP000182235"/>
    </source>
</evidence>
<dbReference type="Proteomes" id="UP000182235">
    <property type="component" value="Unassembled WGS sequence"/>
</dbReference>
<dbReference type="OrthoDB" id="4188647at2759"/>
<name>A0A1J9P0D2_9EURO</name>